<protein>
    <submittedName>
        <fullName evidence="4">Snf7-domain-containing protein</fullName>
    </submittedName>
</protein>
<dbReference type="GeneID" id="37271109"/>
<evidence type="ECO:0000256" key="3">
    <source>
        <dbReference type="SAM" id="Coils"/>
    </source>
</evidence>
<dbReference type="RefSeq" id="XP_025595063.1">
    <property type="nucleotide sequence ID" value="XM_025743565.1"/>
</dbReference>
<dbReference type="GO" id="GO:0006900">
    <property type="term" value="P:vesicle budding from membrane"/>
    <property type="evidence" value="ECO:0007669"/>
    <property type="project" value="TreeGrafter"/>
</dbReference>
<feature type="coiled-coil region" evidence="3">
    <location>
        <begin position="28"/>
        <end position="55"/>
    </location>
</feature>
<comment type="similarity">
    <text evidence="1">Belongs to the SNF7 family.</text>
</comment>
<keyword evidence="2 3" id="KW-0175">Coiled coil</keyword>
<dbReference type="AlphaFoldDB" id="A0A316Z144"/>
<name>A0A316Z144_9BASI</name>
<evidence type="ECO:0000313" key="5">
    <source>
        <dbReference type="Proteomes" id="UP000245946"/>
    </source>
</evidence>
<evidence type="ECO:0000256" key="2">
    <source>
        <dbReference type="ARBA" id="ARBA00023054"/>
    </source>
</evidence>
<dbReference type="GO" id="GO:0032511">
    <property type="term" value="P:late endosome to vacuole transport via multivesicular body sorting pathway"/>
    <property type="evidence" value="ECO:0007669"/>
    <property type="project" value="TreeGrafter"/>
</dbReference>
<dbReference type="PANTHER" id="PTHR22761">
    <property type="entry name" value="CHARGED MULTIVESICULAR BODY PROTEIN"/>
    <property type="match status" value="1"/>
</dbReference>
<sequence length="286" mass="31508">MNRLFGSRAAAAPKPGLAEAIASTDARAEGVQAKIDKLDVELAKFRDQMKKMRDGPGKTAIQTRAIRVLKQKRLYEAQIATLQQQSYNMEQATMTTENLRNTMATVDAMGAANKEMKKTYGKIDIAKIERTQDEMEDLIEMANEVQESLGRAYGVPEEVDESELQAELDALADDLGEEETETPSYLTSGASELPDLAAAPSALPEIGGSKVSLCLPFRRREERGEEAVAAAPSVCAGACPLFALWWCFEQRQEPWPRAREARKPQEDATQAPLRYAEIARFAAVLP</sequence>
<feature type="coiled-coil region" evidence="3">
    <location>
        <begin position="125"/>
        <end position="181"/>
    </location>
</feature>
<proteinExistence type="inferred from homology"/>
<dbReference type="PANTHER" id="PTHR22761:SF12">
    <property type="entry name" value="CHARGED MULTIVESICULAR BODY PROTEIN 5"/>
    <property type="match status" value="1"/>
</dbReference>
<dbReference type="Pfam" id="PF03357">
    <property type="entry name" value="Snf7"/>
    <property type="match status" value="1"/>
</dbReference>
<dbReference type="GO" id="GO:0005771">
    <property type="term" value="C:multivesicular body"/>
    <property type="evidence" value="ECO:0007669"/>
    <property type="project" value="TreeGrafter"/>
</dbReference>
<dbReference type="EMBL" id="KZ819309">
    <property type="protein sequence ID" value="PWN94784.1"/>
    <property type="molecule type" value="Genomic_DNA"/>
</dbReference>
<dbReference type="InterPro" id="IPR005024">
    <property type="entry name" value="Snf7_fam"/>
</dbReference>
<dbReference type="Gene3D" id="6.10.250.1710">
    <property type="match status" value="1"/>
</dbReference>
<accession>A0A316Z144</accession>
<evidence type="ECO:0000256" key="1">
    <source>
        <dbReference type="ARBA" id="ARBA00006190"/>
    </source>
</evidence>
<organism evidence="4 5">
    <name type="scientific">Tilletiopsis washingtonensis</name>
    <dbReference type="NCBI Taxonomy" id="58919"/>
    <lineage>
        <taxon>Eukaryota</taxon>
        <taxon>Fungi</taxon>
        <taxon>Dikarya</taxon>
        <taxon>Basidiomycota</taxon>
        <taxon>Ustilaginomycotina</taxon>
        <taxon>Exobasidiomycetes</taxon>
        <taxon>Entylomatales</taxon>
        <taxon>Entylomatales incertae sedis</taxon>
        <taxon>Tilletiopsis</taxon>
    </lineage>
</organism>
<dbReference type="OrthoDB" id="3973241at2759"/>
<keyword evidence="5" id="KW-1185">Reference proteome</keyword>
<gene>
    <name evidence="4" type="ORF">FA09DRAFT_332690</name>
</gene>
<evidence type="ECO:0000313" key="4">
    <source>
        <dbReference type="EMBL" id="PWN94784.1"/>
    </source>
</evidence>
<dbReference type="Proteomes" id="UP000245946">
    <property type="component" value="Unassembled WGS sequence"/>
</dbReference>
<dbReference type="STRING" id="58919.A0A316Z144"/>
<reference evidence="4 5" key="1">
    <citation type="journal article" date="2018" name="Mol. Biol. Evol.">
        <title>Broad Genomic Sampling Reveals a Smut Pathogenic Ancestry of the Fungal Clade Ustilaginomycotina.</title>
        <authorList>
            <person name="Kijpornyongpan T."/>
            <person name="Mondo S.J."/>
            <person name="Barry K."/>
            <person name="Sandor L."/>
            <person name="Lee J."/>
            <person name="Lipzen A."/>
            <person name="Pangilinan J."/>
            <person name="LaButti K."/>
            <person name="Hainaut M."/>
            <person name="Henrissat B."/>
            <person name="Grigoriev I.V."/>
            <person name="Spatafora J.W."/>
            <person name="Aime M.C."/>
        </authorList>
    </citation>
    <scope>NUCLEOTIDE SEQUENCE [LARGE SCALE GENOMIC DNA]</scope>
    <source>
        <strain evidence="4 5">MCA 4186</strain>
    </source>
</reference>